<reference evidence="1 2" key="1">
    <citation type="submission" date="2018-11" db="EMBL/GenBank/DDBJ databases">
        <title>Rhodococcus spongicola sp. nov. and Rhodococcus xishaensis sp. nov. from marine sponges.</title>
        <authorList>
            <person name="Li L."/>
            <person name="Lin H.W."/>
        </authorList>
    </citation>
    <scope>NUCLEOTIDE SEQUENCE [LARGE SCALE GENOMIC DNA]</scope>
    <source>
        <strain evidence="1 2">CCTCC AB2014297</strain>
    </source>
</reference>
<proteinExistence type="predicted"/>
<dbReference type="EMBL" id="RKLP01000001">
    <property type="protein sequence ID" value="RVW11033.1"/>
    <property type="molecule type" value="Genomic_DNA"/>
</dbReference>
<evidence type="ECO:0000313" key="2">
    <source>
        <dbReference type="Proteomes" id="UP000286208"/>
    </source>
</evidence>
<accession>A0A438BIZ2</accession>
<sequence>MRKALPYFSMTQPDRAVFHVFVDCPRGSRIRGFDRASGRGPSAGAYSLCELCRVLDDSVDGWTCRS</sequence>
<dbReference type="AlphaFoldDB" id="A0A438BIZ2"/>
<evidence type="ECO:0000313" key="1">
    <source>
        <dbReference type="EMBL" id="RVW11033.1"/>
    </source>
</evidence>
<protein>
    <submittedName>
        <fullName evidence="1">Uncharacterized protein</fullName>
    </submittedName>
</protein>
<comment type="caution">
    <text evidence="1">The sequence shown here is derived from an EMBL/GenBank/DDBJ whole genome shotgun (WGS) entry which is preliminary data.</text>
</comment>
<keyword evidence="2" id="KW-1185">Reference proteome</keyword>
<gene>
    <name evidence="1" type="ORF">EGT67_00740</name>
</gene>
<organism evidence="1 2">
    <name type="scientific">Prescottella agglutinans</name>
    <dbReference type="NCBI Taxonomy" id="1644129"/>
    <lineage>
        <taxon>Bacteria</taxon>
        <taxon>Bacillati</taxon>
        <taxon>Actinomycetota</taxon>
        <taxon>Actinomycetes</taxon>
        <taxon>Mycobacteriales</taxon>
        <taxon>Nocardiaceae</taxon>
        <taxon>Prescottella</taxon>
    </lineage>
</organism>
<dbReference type="Proteomes" id="UP000286208">
    <property type="component" value="Unassembled WGS sequence"/>
</dbReference>
<name>A0A438BIZ2_9NOCA</name>